<dbReference type="RefSeq" id="WP_133818421.1">
    <property type="nucleotide sequence ID" value="NZ_SNZH01000005.1"/>
</dbReference>
<proteinExistence type="predicted"/>
<protein>
    <submittedName>
        <fullName evidence="1">Uncharacterized protein</fullName>
    </submittedName>
</protein>
<reference evidence="1 2" key="1">
    <citation type="submission" date="2019-03" db="EMBL/GenBank/DDBJ databases">
        <title>Genomic Encyclopedia of Type Strains, Phase IV (KMG-IV): sequencing the most valuable type-strain genomes for metagenomic binning, comparative biology and taxonomic classification.</title>
        <authorList>
            <person name="Goeker M."/>
        </authorList>
    </citation>
    <scope>NUCLEOTIDE SEQUENCE [LARGE SCALE GENOMIC DNA]</scope>
    <source>
        <strain evidence="1 2">DSM 21667</strain>
    </source>
</reference>
<dbReference type="EMBL" id="SNZH01000005">
    <property type="protein sequence ID" value="TDR44904.1"/>
    <property type="molecule type" value="Genomic_DNA"/>
</dbReference>
<accession>A0A4R6Z0F3</accession>
<gene>
    <name evidence="1" type="ORF">DFR29_10587</name>
</gene>
<organism evidence="1 2">
    <name type="scientific">Tahibacter aquaticus</name>
    <dbReference type="NCBI Taxonomy" id="520092"/>
    <lineage>
        <taxon>Bacteria</taxon>
        <taxon>Pseudomonadati</taxon>
        <taxon>Pseudomonadota</taxon>
        <taxon>Gammaproteobacteria</taxon>
        <taxon>Lysobacterales</taxon>
        <taxon>Rhodanobacteraceae</taxon>
        <taxon>Tahibacter</taxon>
    </lineage>
</organism>
<dbReference type="Proteomes" id="UP000295293">
    <property type="component" value="Unassembled WGS sequence"/>
</dbReference>
<evidence type="ECO:0000313" key="2">
    <source>
        <dbReference type="Proteomes" id="UP000295293"/>
    </source>
</evidence>
<evidence type="ECO:0000313" key="1">
    <source>
        <dbReference type="EMBL" id="TDR44904.1"/>
    </source>
</evidence>
<sequence length="443" mass="48883">MALIPADKLESLTKALGNDFTFNDLGLVMQLCFGEPRINGVSSDRREPWTIARDCLEETERHGMTRIFLGHVLASARSGEVLRGLIVRLVPELAAAPQSVATNVGVVVAQLQRTHGALADAGIRETVRQSRAVIEDIAVSVAALEVYKNLHDSLHNLQLRNFSTLFTAAKHVKDGADDGGVLRQFVDDVRKTGVDSRPVAQRLARDDELRAATELKWIDRLEAAARDLRGAIDKEDSDRARVALNMVRRVVEQEPSRLNSQIFLIARDLQLAQLEDALKRVESVQGGSGIGGASSSLQALKWALLARVVEHTRWQEADDGLWAVDRSFEYGNDRAIDDFTLDWPNTRSLIRTLTDAEPKAELSLGLASAAENIDQELFAVAARTDAAAGQAVAGRRLFGLYDGYRRDARFRFYLVDRALKDECRELVALGTPLQSILTELQNA</sequence>
<dbReference type="AlphaFoldDB" id="A0A4R6Z0F3"/>
<keyword evidence="2" id="KW-1185">Reference proteome</keyword>
<comment type="caution">
    <text evidence="1">The sequence shown here is derived from an EMBL/GenBank/DDBJ whole genome shotgun (WGS) entry which is preliminary data.</text>
</comment>
<name>A0A4R6Z0F3_9GAMM</name>
<dbReference type="OrthoDB" id="7787670at2"/>